<protein>
    <recommendedName>
        <fullName evidence="3">FAD/NAD(P)-binding domain-containing protein</fullName>
    </recommendedName>
</protein>
<dbReference type="SUPFAM" id="SSF51905">
    <property type="entry name" value="FAD/NAD(P)-binding domain"/>
    <property type="match status" value="1"/>
</dbReference>
<dbReference type="InterPro" id="IPR042204">
    <property type="entry name" value="2Fe-2S-bd_N"/>
</dbReference>
<feature type="non-terminal residue" evidence="2">
    <location>
        <position position="421"/>
    </location>
</feature>
<evidence type="ECO:0008006" key="3">
    <source>
        <dbReference type="Google" id="ProtNLM"/>
    </source>
</evidence>
<dbReference type="GO" id="GO:0016491">
    <property type="term" value="F:oxidoreductase activity"/>
    <property type="evidence" value="ECO:0007669"/>
    <property type="project" value="UniProtKB-KW"/>
</dbReference>
<evidence type="ECO:0000256" key="1">
    <source>
        <dbReference type="ARBA" id="ARBA00023002"/>
    </source>
</evidence>
<accession>A0A382F5Y3</accession>
<dbReference type="PRINTS" id="PR00411">
    <property type="entry name" value="PNDRDTASEI"/>
</dbReference>
<keyword evidence="1" id="KW-0560">Oxidoreductase</keyword>
<sequence>MSQINRIDGGLIDQEKVLNFTFNGQILKGYEGDTLASALLANNKHLIGRSFKYHRPRGIVTAGSEEPNAIMEIGNRAYREPNTRATVTQLYNGLEANSQNHRGPLSFDFMAITDFLSPLLGAGFYYKTFMWPKAFWEKFYEPAIRKSAGLGTLSTEADPDTYDKGFRHCDILIIGAGATGLSAALTAAESGAKIILADEDFLMGGRLNSETNEINGIAGSEWAKKTVAKLGAMENVTLMSDTTIFGAYDHGIYGAIENRASEARKDNDKPRQVNWRIYTKRAILCAGATERLIAFGNNDRPGIMLASAVRTYLNRFAVTTGQRISVYTNNDDGWKTAKDLNAKGFRVAAVIDSRSISPVMRVPGAEIYMGTDVVDTKGRRALKSIQLSNGKSIDTDTLAVSGGWNPNLHFTCHHRGVPKWN</sequence>
<dbReference type="EMBL" id="UINC01048052">
    <property type="protein sequence ID" value="SVB58105.1"/>
    <property type="molecule type" value="Genomic_DNA"/>
</dbReference>
<dbReference type="PRINTS" id="PR00368">
    <property type="entry name" value="FADPNR"/>
</dbReference>
<dbReference type="PANTHER" id="PTHR42949">
    <property type="entry name" value="ANAEROBIC GLYCEROL-3-PHOSPHATE DEHYDROGENASE SUBUNIT B"/>
    <property type="match status" value="1"/>
</dbReference>
<dbReference type="Pfam" id="PF13510">
    <property type="entry name" value="Fer2_4"/>
    <property type="match status" value="1"/>
</dbReference>
<dbReference type="InterPro" id="IPR051691">
    <property type="entry name" value="Metab_Enz_Cyan_OpOx_G3PDH"/>
</dbReference>
<organism evidence="2">
    <name type="scientific">marine metagenome</name>
    <dbReference type="NCBI Taxonomy" id="408172"/>
    <lineage>
        <taxon>unclassified sequences</taxon>
        <taxon>metagenomes</taxon>
        <taxon>ecological metagenomes</taxon>
    </lineage>
</organism>
<dbReference type="Gene3D" id="3.10.20.440">
    <property type="entry name" value="2Fe-2S iron-sulphur cluster binding domain, sarcosine oxidase, alpha subunit, N-terminal domain"/>
    <property type="match status" value="1"/>
</dbReference>
<gene>
    <name evidence="2" type="ORF">METZ01_LOCUS210959</name>
</gene>
<name>A0A382F5Y3_9ZZZZ</name>
<evidence type="ECO:0000313" key="2">
    <source>
        <dbReference type="EMBL" id="SVB58105.1"/>
    </source>
</evidence>
<dbReference type="InterPro" id="IPR036188">
    <property type="entry name" value="FAD/NAD-bd_sf"/>
</dbReference>
<dbReference type="AlphaFoldDB" id="A0A382F5Y3"/>
<dbReference type="Gene3D" id="3.50.50.60">
    <property type="entry name" value="FAD/NAD(P)-binding domain"/>
    <property type="match status" value="1"/>
</dbReference>
<dbReference type="PANTHER" id="PTHR42949:SF3">
    <property type="entry name" value="ANAEROBIC GLYCEROL-3-PHOSPHATE DEHYDROGENASE SUBUNIT B"/>
    <property type="match status" value="1"/>
</dbReference>
<dbReference type="Pfam" id="PF12831">
    <property type="entry name" value="FAD_oxidored"/>
    <property type="match status" value="1"/>
</dbReference>
<proteinExistence type="predicted"/>
<reference evidence="2" key="1">
    <citation type="submission" date="2018-05" db="EMBL/GenBank/DDBJ databases">
        <authorList>
            <person name="Lanie J.A."/>
            <person name="Ng W.-L."/>
            <person name="Kazmierczak K.M."/>
            <person name="Andrzejewski T.M."/>
            <person name="Davidsen T.M."/>
            <person name="Wayne K.J."/>
            <person name="Tettelin H."/>
            <person name="Glass J.I."/>
            <person name="Rusch D."/>
            <person name="Podicherti R."/>
            <person name="Tsui H.-C.T."/>
            <person name="Winkler M.E."/>
        </authorList>
    </citation>
    <scope>NUCLEOTIDE SEQUENCE</scope>
</reference>